<sequence length="295" mass="33964">MSNGTFFLARYHKLGLLTNELLEQLVRNAAKINIRENIWTIIDTKIGTDKKYIFGKMVKYAHEGSVTRVDELKNESIIEIIPELTLASSPFVILPDYSAIAYLHVWNQIEQFTFMRRFEEIIHFSAHGFFAEIELESITNLDEFFIRFNKFDRIVKIKSKINPPNPLFGHLWGPLKDYLKNRNLEQLKLDEESKKNNSIETSNLKSLIESIVARKDLKIINPNSIPIGDMAVLMSADGYGKSSIVGDIDGKTEVLHTYENSSNFKLDKDSSAESLYVEAKKILDDVEKNRYLDHE</sequence>
<name>A0A4R9JLL4_9LEPT</name>
<dbReference type="RefSeq" id="WP_135575402.1">
    <property type="nucleotide sequence ID" value="NZ_RQGA01000001.1"/>
</dbReference>
<proteinExistence type="predicted"/>
<dbReference type="OrthoDB" id="5795843at2"/>
<accession>A0A4R9JLL4</accession>
<dbReference type="Proteomes" id="UP000298125">
    <property type="component" value="Unassembled WGS sequence"/>
</dbReference>
<evidence type="ECO:0000313" key="2">
    <source>
        <dbReference type="Proteomes" id="UP000298125"/>
    </source>
</evidence>
<keyword evidence="2" id="KW-1185">Reference proteome</keyword>
<evidence type="ECO:0008006" key="3">
    <source>
        <dbReference type="Google" id="ProtNLM"/>
    </source>
</evidence>
<organism evidence="1 2">
    <name type="scientific">Leptospira perdikensis</name>
    <dbReference type="NCBI Taxonomy" id="2484948"/>
    <lineage>
        <taxon>Bacteria</taxon>
        <taxon>Pseudomonadati</taxon>
        <taxon>Spirochaetota</taxon>
        <taxon>Spirochaetia</taxon>
        <taxon>Leptospirales</taxon>
        <taxon>Leptospiraceae</taxon>
        <taxon>Leptospira</taxon>
    </lineage>
</organism>
<protein>
    <recommendedName>
        <fullName evidence="3">DUF4747 family protein</fullName>
    </recommendedName>
</protein>
<reference evidence="1" key="1">
    <citation type="journal article" date="2019" name="PLoS Negl. Trop. Dis.">
        <title>Revisiting the worldwide diversity of Leptospira species in the environment.</title>
        <authorList>
            <person name="Vincent A.T."/>
            <person name="Schiettekatte O."/>
            <person name="Bourhy P."/>
            <person name="Veyrier F.J."/>
            <person name="Picardeau M."/>
        </authorList>
    </citation>
    <scope>NUCLEOTIDE SEQUENCE [LARGE SCALE GENOMIC DNA]</scope>
    <source>
        <strain evidence="1">201702692</strain>
    </source>
</reference>
<gene>
    <name evidence="1" type="ORF">EHQ49_00860</name>
</gene>
<dbReference type="EMBL" id="RQGA01000001">
    <property type="protein sequence ID" value="TGL45968.1"/>
    <property type="molecule type" value="Genomic_DNA"/>
</dbReference>
<dbReference type="AlphaFoldDB" id="A0A4R9JLL4"/>
<evidence type="ECO:0000313" key="1">
    <source>
        <dbReference type="EMBL" id="TGL45968.1"/>
    </source>
</evidence>
<comment type="caution">
    <text evidence="1">The sequence shown here is derived from an EMBL/GenBank/DDBJ whole genome shotgun (WGS) entry which is preliminary data.</text>
</comment>